<evidence type="ECO:0000256" key="9">
    <source>
        <dbReference type="ARBA" id="ARBA00023172"/>
    </source>
</evidence>
<dbReference type="PANTHER" id="PTHR42648:SF11">
    <property type="entry name" value="TRANSPOSON TY4-P GAG-POL POLYPROTEIN"/>
    <property type="match status" value="1"/>
</dbReference>
<evidence type="ECO:0000256" key="5">
    <source>
        <dbReference type="ARBA" id="ARBA00022842"/>
    </source>
</evidence>
<sequence>LSDGGLEFNNAHVKDILQRRGVAMRTAMPYTPEQNGVAERENRILVETGRSMLHSKDLPLYLWAEAVNTACYVLNRTGPTTVKGKSPIELWFKRDPVSINHFHVFGTECFVHVPKQRRRKWEKKSVAGRFMGYCDEKDGYRIWLPDINQIVTSRDVLFKPEEIRLPSQMSVKADSSEKNEEEDDPDAEELRLELNSQWTSKEAECEVETKMEREEGKSEQASRSNKQEEVTEVKQNPILFVDNMGAVKLSKNPEFHKHSKHIDHIDSENQKADILTKAVLKTRFQNLRQQLGIVSEHMNC</sequence>
<evidence type="ECO:0000256" key="2">
    <source>
        <dbReference type="ARBA" id="ARBA00022723"/>
    </source>
</evidence>
<evidence type="ECO:0000256" key="10">
    <source>
        <dbReference type="SAM" id="MobiDB-lite"/>
    </source>
</evidence>
<evidence type="ECO:0000256" key="7">
    <source>
        <dbReference type="ARBA" id="ARBA00022918"/>
    </source>
</evidence>
<feature type="region of interest" description="Disordered" evidence="10">
    <location>
        <begin position="168"/>
        <end position="231"/>
    </location>
</feature>
<evidence type="ECO:0000256" key="8">
    <source>
        <dbReference type="ARBA" id="ARBA00022932"/>
    </source>
</evidence>
<keyword evidence="4" id="KW-0378">Hydrolase</keyword>
<keyword evidence="8" id="KW-0548">Nucleotidyltransferase</keyword>
<dbReference type="SUPFAM" id="SSF53098">
    <property type="entry name" value="Ribonuclease H-like"/>
    <property type="match status" value="1"/>
</dbReference>
<proteinExistence type="predicted"/>
<dbReference type="GO" id="GO:0006310">
    <property type="term" value="P:DNA recombination"/>
    <property type="evidence" value="ECO:0007669"/>
    <property type="project" value="UniProtKB-KW"/>
</dbReference>
<dbReference type="Proteomes" id="UP000054721">
    <property type="component" value="Unassembled WGS sequence"/>
</dbReference>
<feature type="non-terminal residue" evidence="12">
    <location>
        <position position="1"/>
    </location>
</feature>
<dbReference type="InterPro" id="IPR012337">
    <property type="entry name" value="RNaseH-like_sf"/>
</dbReference>
<dbReference type="AlphaFoldDB" id="A0A0V1L6A3"/>
<dbReference type="GO" id="GO:0015074">
    <property type="term" value="P:DNA integration"/>
    <property type="evidence" value="ECO:0007669"/>
    <property type="project" value="UniProtKB-KW"/>
</dbReference>
<evidence type="ECO:0000259" key="11">
    <source>
        <dbReference type="PROSITE" id="PS50994"/>
    </source>
</evidence>
<evidence type="ECO:0000256" key="4">
    <source>
        <dbReference type="ARBA" id="ARBA00022801"/>
    </source>
</evidence>
<keyword evidence="2" id="KW-0479">Metal-binding</keyword>
<dbReference type="GO" id="GO:0003964">
    <property type="term" value="F:RNA-directed DNA polymerase activity"/>
    <property type="evidence" value="ECO:0007669"/>
    <property type="project" value="UniProtKB-KW"/>
</dbReference>
<gene>
    <name evidence="12" type="ORF">T02_12491</name>
</gene>
<keyword evidence="3" id="KW-0255">Endonuclease</keyword>
<dbReference type="EMBL" id="JYDW01000124">
    <property type="protein sequence ID" value="KRZ55066.1"/>
    <property type="molecule type" value="Genomic_DNA"/>
</dbReference>
<dbReference type="InterPro" id="IPR039537">
    <property type="entry name" value="Retrotran_Ty1/copia-like"/>
</dbReference>
<dbReference type="InterPro" id="IPR036397">
    <property type="entry name" value="RNaseH_sf"/>
</dbReference>
<dbReference type="Gene3D" id="3.30.420.10">
    <property type="entry name" value="Ribonuclease H-like superfamily/Ribonuclease H"/>
    <property type="match status" value="1"/>
</dbReference>
<evidence type="ECO:0000256" key="3">
    <source>
        <dbReference type="ARBA" id="ARBA00022759"/>
    </source>
</evidence>
<reference evidence="12 13" key="1">
    <citation type="submission" date="2015-05" db="EMBL/GenBank/DDBJ databases">
        <title>Evolution of Trichinella species and genotypes.</title>
        <authorList>
            <person name="Korhonen P.K."/>
            <person name="Edoardo P."/>
            <person name="Giuseppe L.R."/>
            <person name="Gasser R.B."/>
        </authorList>
    </citation>
    <scope>NUCLEOTIDE SEQUENCE [LARGE SCALE GENOMIC DNA]</scope>
    <source>
        <strain evidence="12">ISS10</strain>
    </source>
</reference>
<accession>A0A0V1L6A3</accession>
<dbReference type="PANTHER" id="PTHR42648">
    <property type="entry name" value="TRANSPOSASE, PUTATIVE-RELATED"/>
    <property type="match status" value="1"/>
</dbReference>
<protein>
    <submittedName>
        <fullName evidence="12">Retrovirus-related Pol polyprotein from transposon TNT 1-94</fullName>
    </submittedName>
</protein>
<dbReference type="InterPro" id="IPR057670">
    <property type="entry name" value="SH3_retrovirus"/>
</dbReference>
<evidence type="ECO:0000256" key="1">
    <source>
        <dbReference type="ARBA" id="ARBA00022722"/>
    </source>
</evidence>
<keyword evidence="5" id="KW-0460">Magnesium</keyword>
<evidence type="ECO:0000313" key="13">
    <source>
        <dbReference type="Proteomes" id="UP000054721"/>
    </source>
</evidence>
<name>A0A0V1L6A3_9BILA</name>
<keyword evidence="1" id="KW-0540">Nuclease</keyword>
<keyword evidence="6" id="KW-0229">DNA integration</keyword>
<evidence type="ECO:0000256" key="6">
    <source>
        <dbReference type="ARBA" id="ARBA00022908"/>
    </source>
</evidence>
<dbReference type="Pfam" id="PF25597">
    <property type="entry name" value="SH3_retrovirus"/>
    <property type="match status" value="1"/>
</dbReference>
<keyword evidence="13" id="KW-1185">Reference proteome</keyword>
<dbReference type="GO" id="GO:0003676">
    <property type="term" value="F:nucleic acid binding"/>
    <property type="evidence" value="ECO:0007669"/>
    <property type="project" value="InterPro"/>
</dbReference>
<dbReference type="GO" id="GO:0016787">
    <property type="term" value="F:hydrolase activity"/>
    <property type="evidence" value="ECO:0007669"/>
    <property type="project" value="UniProtKB-KW"/>
</dbReference>
<dbReference type="STRING" id="6335.A0A0V1L6A3"/>
<dbReference type="GO" id="GO:0046872">
    <property type="term" value="F:metal ion binding"/>
    <property type="evidence" value="ECO:0007669"/>
    <property type="project" value="UniProtKB-KW"/>
</dbReference>
<organism evidence="12 13">
    <name type="scientific">Trichinella nativa</name>
    <dbReference type="NCBI Taxonomy" id="6335"/>
    <lineage>
        <taxon>Eukaryota</taxon>
        <taxon>Metazoa</taxon>
        <taxon>Ecdysozoa</taxon>
        <taxon>Nematoda</taxon>
        <taxon>Enoplea</taxon>
        <taxon>Dorylaimia</taxon>
        <taxon>Trichinellida</taxon>
        <taxon>Trichinellidae</taxon>
        <taxon>Trichinella</taxon>
    </lineage>
</organism>
<comment type="caution">
    <text evidence="12">The sequence shown here is derived from an EMBL/GenBank/DDBJ whole genome shotgun (WGS) entry which is preliminary data.</text>
</comment>
<keyword evidence="8" id="KW-0808">Transferase</keyword>
<dbReference type="GO" id="GO:0004519">
    <property type="term" value="F:endonuclease activity"/>
    <property type="evidence" value="ECO:0007669"/>
    <property type="project" value="UniProtKB-KW"/>
</dbReference>
<dbReference type="PROSITE" id="PS50994">
    <property type="entry name" value="INTEGRASE"/>
    <property type="match status" value="1"/>
</dbReference>
<dbReference type="OrthoDB" id="775972at2759"/>
<keyword evidence="9" id="KW-0233">DNA recombination</keyword>
<keyword evidence="8" id="KW-0239">DNA-directed DNA polymerase</keyword>
<keyword evidence="7" id="KW-0695">RNA-directed DNA polymerase</keyword>
<dbReference type="GO" id="GO:0003887">
    <property type="term" value="F:DNA-directed DNA polymerase activity"/>
    <property type="evidence" value="ECO:0007669"/>
    <property type="project" value="UniProtKB-KW"/>
</dbReference>
<evidence type="ECO:0000313" key="12">
    <source>
        <dbReference type="EMBL" id="KRZ55066.1"/>
    </source>
</evidence>
<feature type="domain" description="Integrase catalytic" evidence="11">
    <location>
        <begin position="1"/>
        <end position="95"/>
    </location>
</feature>
<dbReference type="InterPro" id="IPR001584">
    <property type="entry name" value="Integrase_cat-core"/>
</dbReference>
<feature type="compositionally biased region" description="Basic and acidic residues" evidence="10">
    <location>
        <begin position="201"/>
        <end position="231"/>
    </location>
</feature>